<evidence type="ECO:0000256" key="3">
    <source>
        <dbReference type="ARBA" id="ARBA00006743"/>
    </source>
</evidence>
<keyword evidence="11" id="KW-1185">Reference proteome</keyword>
<dbReference type="RefSeq" id="WP_380600700.1">
    <property type="nucleotide sequence ID" value="NZ_JBHSDU010000010.1"/>
</dbReference>
<comment type="pathway">
    <text evidence="7">Amino-acid biosynthesis; L-methionine biosynthesis via de novo pathway.</text>
</comment>
<dbReference type="EMBL" id="JBHSDU010000010">
    <property type="protein sequence ID" value="MFC4311825.1"/>
    <property type="molecule type" value="Genomic_DNA"/>
</dbReference>
<dbReference type="GO" id="GO:0004489">
    <property type="term" value="F:methylenetetrahydrofolate reductase [NAD(P)H] activity"/>
    <property type="evidence" value="ECO:0007669"/>
    <property type="project" value="UniProtKB-EC"/>
</dbReference>
<proteinExistence type="inferred from homology"/>
<comment type="similarity">
    <text evidence="3 9">Belongs to the methylenetetrahydrofolate reductase family.</text>
</comment>
<evidence type="ECO:0000256" key="6">
    <source>
        <dbReference type="ARBA" id="ARBA00023002"/>
    </source>
</evidence>
<keyword evidence="5 9" id="KW-0274">FAD</keyword>
<name>A0ABV8SXD6_9GAMM</name>
<evidence type="ECO:0000256" key="7">
    <source>
        <dbReference type="ARBA" id="ARBA00034478"/>
    </source>
</evidence>
<accession>A0ABV8SXD6</accession>
<keyword evidence="4 9" id="KW-0285">Flavoprotein</keyword>
<keyword evidence="6 9" id="KW-0560">Oxidoreductase</keyword>
<gene>
    <name evidence="10" type="ORF">ACFPN2_22260</name>
</gene>
<dbReference type="Pfam" id="PF02219">
    <property type="entry name" value="MTHFR"/>
    <property type="match status" value="1"/>
</dbReference>
<dbReference type="Gene3D" id="3.20.20.220">
    <property type="match status" value="1"/>
</dbReference>
<dbReference type="InterPro" id="IPR003171">
    <property type="entry name" value="Mehydrof_redctse-like"/>
</dbReference>
<dbReference type="PANTHER" id="PTHR45754:SF3">
    <property type="entry name" value="METHYLENETETRAHYDROFOLATE REDUCTASE (NADPH)"/>
    <property type="match status" value="1"/>
</dbReference>
<evidence type="ECO:0000256" key="9">
    <source>
        <dbReference type="RuleBase" id="RU003862"/>
    </source>
</evidence>
<comment type="pathway">
    <text evidence="2 9">One-carbon metabolism; tetrahydrofolate interconversion.</text>
</comment>
<evidence type="ECO:0000256" key="8">
    <source>
        <dbReference type="ARBA" id="ARBA00048628"/>
    </source>
</evidence>
<dbReference type="SUPFAM" id="SSF51730">
    <property type="entry name" value="FAD-linked oxidoreductase"/>
    <property type="match status" value="1"/>
</dbReference>
<comment type="caution">
    <text evidence="10">The sequence shown here is derived from an EMBL/GenBank/DDBJ whole genome shotgun (WGS) entry which is preliminary data.</text>
</comment>
<evidence type="ECO:0000313" key="10">
    <source>
        <dbReference type="EMBL" id="MFC4311825.1"/>
    </source>
</evidence>
<dbReference type="Proteomes" id="UP001595904">
    <property type="component" value="Unassembled WGS sequence"/>
</dbReference>
<evidence type="ECO:0000256" key="5">
    <source>
        <dbReference type="ARBA" id="ARBA00022827"/>
    </source>
</evidence>
<evidence type="ECO:0000313" key="11">
    <source>
        <dbReference type="Proteomes" id="UP001595904"/>
    </source>
</evidence>
<dbReference type="PANTHER" id="PTHR45754">
    <property type="entry name" value="METHYLENETETRAHYDROFOLATE REDUCTASE"/>
    <property type="match status" value="1"/>
</dbReference>
<reference evidence="11" key="1">
    <citation type="journal article" date="2019" name="Int. J. Syst. Evol. Microbiol.">
        <title>The Global Catalogue of Microorganisms (GCM) 10K type strain sequencing project: providing services to taxonomists for standard genome sequencing and annotation.</title>
        <authorList>
            <consortium name="The Broad Institute Genomics Platform"/>
            <consortium name="The Broad Institute Genome Sequencing Center for Infectious Disease"/>
            <person name="Wu L."/>
            <person name="Ma J."/>
        </authorList>
    </citation>
    <scope>NUCLEOTIDE SEQUENCE [LARGE SCALE GENOMIC DNA]</scope>
    <source>
        <strain evidence="11">CGMCC 1.10759</strain>
    </source>
</reference>
<evidence type="ECO:0000256" key="2">
    <source>
        <dbReference type="ARBA" id="ARBA00004777"/>
    </source>
</evidence>
<comment type="cofactor">
    <cofactor evidence="1 9">
        <name>FAD</name>
        <dbReference type="ChEBI" id="CHEBI:57692"/>
    </cofactor>
</comment>
<evidence type="ECO:0000256" key="4">
    <source>
        <dbReference type="ARBA" id="ARBA00022630"/>
    </source>
</evidence>
<dbReference type="InterPro" id="IPR029041">
    <property type="entry name" value="FAD-linked_oxidoreductase-like"/>
</dbReference>
<comment type="catalytic activity">
    <reaction evidence="8">
        <text>(6S)-5-methyl-5,6,7,8-tetrahydrofolate + NAD(+) = (6R)-5,10-methylene-5,6,7,8-tetrahydrofolate + NADH + H(+)</text>
        <dbReference type="Rhea" id="RHEA:19821"/>
        <dbReference type="ChEBI" id="CHEBI:15378"/>
        <dbReference type="ChEBI" id="CHEBI:15636"/>
        <dbReference type="ChEBI" id="CHEBI:18608"/>
        <dbReference type="ChEBI" id="CHEBI:57540"/>
        <dbReference type="ChEBI" id="CHEBI:57945"/>
        <dbReference type="EC" id="1.5.1.54"/>
    </reaction>
    <physiologicalReaction direction="right-to-left" evidence="8">
        <dbReference type="Rhea" id="RHEA:19823"/>
    </physiologicalReaction>
</comment>
<protein>
    <recommendedName>
        <fullName evidence="9">Methylenetetrahydrofolate reductase</fullName>
    </recommendedName>
</protein>
<evidence type="ECO:0000256" key="1">
    <source>
        <dbReference type="ARBA" id="ARBA00001974"/>
    </source>
</evidence>
<sequence length="304" mass="33267">MTQPKIEARVPSIVEQTAIARLARECSIEMNVQDARDLRRARGLLPSGKKVYVSHLPKQTWQQTLDACREVREVGFDPIPHVPVRLLDSEHTLDAFLRQAVSEAQVAEILLISGDYPQAVGPYSSVADVLRAGRLHEHGLRGVSMAGHPEGHPKVPLAEIRRAEREKVTLAQAAGLQTTLLTQFFFEAPPFLKWADELRADGVSARLVAGLSGPASIATLLRYAVRCGVGPSIRALGARPTSLTKLIGDHGPEALVRTLADVSPDRYDGLHFFTFGGFLRTCEWLQRVDQGAFTLDEHGSFSVG</sequence>
<organism evidence="10 11">
    <name type="scientific">Steroidobacter flavus</name>
    <dbReference type="NCBI Taxonomy" id="1842136"/>
    <lineage>
        <taxon>Bacteria</taxon>
        <taxon>Pseudomonadati</taxon>
        <taxon>Pseudomonadota</taxon>
        <taxon>Gammaproteobacteria</taxon>
        <taxon>Steroidobacterales</taxon>
        <taxon>Steroidobacteraceae</taxon>
        <taxon>Steroidobacter</taxon>
    </lineage>
</organism>